<evidence type="ECO:0000313" key="2">
    <source>
        <dbReference type="EMBL" id="GIY22656.1"/>
    </source>
</evidence>
<name>A0AAV4RPD4_9ARAC</name>
<gene>
    <name evidence="2" type="ORF">CDAR_202741</name>
</gene>
<dbReference type="EMBL" id="BPLQ01006470">
    <property type="protein sequence ID" value="GIY22656.1"/>
    <property type="molecule type" value="Genomic_DNA"/>
</dbReference>
<evidence type="ECO:0000313" key="3">
    <source>
        <dbReference type="Proteomes" id="UP001054837"/>
    </source>
</evidence>
<keyword evidence="3" id="KW-1185">Reference proteome</keyword>
<comment type="caution">
    <text evidence="2">The sequence shown here is derived from an EMBL/GenBank/DDBJ whole genome shotgun (WGS) entry which is preliminary data.</text>
</comment>
<organism evidence="2 3">
    <name type="scientific">Caerostris darwini</name>
    <dbReference type="NCBI Taxonomy" id="1538125"/>
    <lineage>
        <taxon>Eukaryota</taxon>
        <taxon>Metazoa</taxon>
        <taxon>Ecdysozoa</taxon>
        <taxon>Arthropoda</taxon>
        <taxon>Chelicerata</taxon>
        <taxon>Arachnida</taxon>
        <taxon>Araneae</taxon>
        <taxon>Araneomorphae</taxon>
        <taxon>Entelegynae</taxon>
        <taxon>Araneoidea</taxon>
        <taxon>Araneidae</taxon>
        <taxon>Caerostris</taxon>
    </lineage>
</organism>
<accession>A0AAV4RPD4</accession>
<feature type="compositionally biased region" description="Basic and acidic residues" evidence="1">
    <location>
        <begin position="63"/>
        <end position="73"/>
    </location>
</feature>
<evidence type="ECO:0000256" key="1">
    <source>
        <dbReference type="SAM" id="MobiDB-lite"/>
    </source>
</evidence>
<reference evidence="2 3" key="1">
    <citation type="submission" date="2021-06" db="EMBL/GenBank/DDBJ databases">
        <title>Caerostris darwini draft genome.</title>
        <authorList>
            <person name="Kono N."/>
            <person name="Arakawa K."/>
        </authorList>
    </citation>
    <scope>NUCLEOTIDE SEQUENCE [LARGE SCALE GENOMIC DNA]</scope>
</reference>
<protein>
    <submittedName>
        <fullName evidence="2">Uncharacterized protein</fullName>
    </submittedName>
</protein>
<dbReference type="Proteomes" id="UP001054837">
    <property type="component" value="Unassembled WGS sequence"/>
</dbReference>
<proteinExistence type="predicted"/>
<feature type="region of interest" description="Disordered" evidence="1">
    <location>
        <begin position="59"/>
        <end position="90"/>
    </location>
</feature>
<dbReference type="AlphaFoldDB" id="A0AAV4RPD4"/>
<sequence length="104" mass="11289">MAGSVKSTAVSFLYCYGDLEKEAVGCLGNSAGYPYDETLLQLQNNVACEARTSLAREIPASHTPERVKNRTDRYMPPLRDLGPSHPTFLTSPVTTLLAQGQSGR</sequence>